<dbReference type="EMBL" id="CP000510">
    <property type="protein sequence ID" value="ABM04933.1"/>
    <property type="molecule type" value="Genomic_DNA"/>
</dbReference>
<evidence type="ECO:0000313" key="1">
    <source>
        <dbReference type="EMBL" id="ABM04933.1"/>
    </source>
</evidence>
<proteinExistence type="predicted"/>
<dbReference type="STRING" id="357804.Ping_3246"/>
<dbReference type="AlphaFoldDB" id="A1SZL8"/>
<dbReference type="HOGENOM" id="CLU_126055_1_0_6"/>
<name>A1SZL8_PSYIN</name>
<keyword evidence="2" id="KW-1185">Reference proteome</keyword>
<sequence>MSNVLDIQQIQKIQQYDAQQRYDYLLKEVINNGQIWLLVDEHGCVMLNTEEEDCVPVWPNKEFAESWATEEWSHCKPESISLAKWHSRWTHGLEGDELAIVVFPNQNNEGLIFFPDEFDYELQQQAKKTRAKKRH</sequence>
<reference evidence="1 2" key="1">
    <citation type="submission" date="2007-01" db="EMBL/GenBank/DDBJ databases">
        <title>Complete sequence of Psychromonas ingrahamii 37.</title>
        <authorList>
            <consortium name="US DOE Joint Genome Institute"/>
            <person name="Copeland A."/>
            <person name="Lucas S."/>
            <person name="Lapidus A."/>
            <person name="Barry K."/>
            <person name="Detter J.C."/>
            <person name="Glavina del Rio T."/>
            <person name="Hammon N."/>
            <person name="Israni S."/>
            <person name="Dalin E."/>
            <person name="Tice H."/>
            <person name="Pitluck S."/>
            <person name="Thompson L.S."/>
            <person name="Brettin T."/>
            <person name="Bruce D."/>
            <person name="Han C."/>
            <person name="Tapia R."/>
            <person name="Schmutz J."/>
            <person name="Larimer F."/>
            <person name="Land M."/>
            <person name="Hauser L."/>
            <person name="Kyrpides N."/>
            <person name="Ivanova N."/>
            <person name="Staley J."/>
            <person name="Richardson P."/>
        </authorList>
    </citation>
    <scope>NUCLEOTIDE SEQUENCE [LARGE SCALE GENOMIC DNA]</scope>
    <source>
        <strain evidence="1 2">37</strain>
    </source>
</reference>
<evidence type="ECO:0000313" key="2">
    <source>
        <dbReference type="Proteomes" id="UP000000639"/>
    </source>
</evidence>
<dbReference type="eggNOG" id="ENOG5031V4J">
    <property type="taxonomic scope" value="Bacteria"/>
</dbReference>
<protein>
    <recommendedName>
        <fullName evidence="3">DUF2750 domain-containing protein</fullName>
    </recommendedName>
</protein>
<accession>A1SZL8</accession>
<dbReference type="KEGG" id="pin:Ping_3246"/>
<gene>
    <name evidence="1" type="ordered locus">Ping_3246</name>
</gene>
<evidence type="ECO:0008006" key="3">
    <source>
        <dbReference type="Google" id="ProtNLM"/>
    </source>
</evidence>
<dbReference type="Pfam" id="PF11042">
    <property type="entry name" value="DUF2750"/>
    <property type="match status" value="1"/>
</dbReference>
<dbReference type="OrthoDB" id="2936081at2"/>
<organism evidence="1 2">
    <name type="scientific">Psychromonas ingrahamii (strain DSM 17664 / CCUG 51855 / 37)</name>
    <dbReference type="NCBI Taxonomy" id="357804"/>
    <lineage>
        <taxon>Bacteria</taxon>
        <taxon>Pseudomonadati</taxon>
        <taxon>Pseudomonadota</taxon>
        <taxon>Gammaproteobacteria</taxon>
        <taxon>Alteromonadales</taxon>
        <taxon>Psychromonadaceae</taxon>
        <taxon>Psychromonas</taxon>
    </lineage>
</organism>
<dbReference type="RefSeq" id="WP_011771485.1">
    <property type="nucleotide sequence ID" value="NC_008709.1"/>
</dbReference>
<dbReference type="InterPro" id="IPR021284">
    <property type="entry name" value="DUF2750"/>
</dbReference>
<dbReference type="Proteomes" id="UP000000639">
    <property type="component" value="Chromosome"/>
</dbReference>